<proteinExistence type="predicted"/>
<keyword evidence="2" id="KW-0596">Phosphopantetheine</keyword>
<dbReference type="InterPro" id="IPR057326">
    <property type="entry name" value="KR_dom"/>
</dbReference>
<dbReference type="SUPFAM" id="SSF53901">
    <property type="entry name" value="Thiolase-like"/>
    <property type="match status" value="2"/>
</dbReference>
<dbReference type="Pfam" id="PF02801">
    <property type="entry name" value="Ketoacyl-synt_C"/>
    <property type="match status" value="1"/>
</dbReference>
<dbReference type="SUPFAM" id="SSF55048">
    <property type="entry name" value="Probable ACP-binding domain of malonyl-CoA ACP transacylase"/>
    <property type="match status" value="1"/>
</dbReference>
<dbReference type="InterPro" id="IPR049551">
    <property type="entry name" value="PKS_DH_C"/>
</dbReference>
<dbReference type="InterPro" id="IPR050091">
    <property type="entry name" value="PKS_NRPS_Biosynth_Enz"/>
</dbReference>
<dbReference type="SUPFAM" id="SSF51735">
    <property type="entry name" value="NAD(P)-binding Rossmann-fold domains"/>
    <property type="match status" value="2"/>
</dbReference>
<dbReference type="SMART" id="SM01294">
    <property type="entry name" value="PKS_PP_betabranch"/>
    <property type="match status" value="1"/>
</dbReference>
<dbReference type="Pfam" id="PF16197">
    <property type="entry name" value="KAsynt_C_assoc"/>
    <property type="match status" value="1"/>
</dbReference>
<dbReference type="SMART" id="SM00825">
    <property type="entry name" value="PKS_KS"/>
    <property type="match status" value="2"/>
</dbReference>
<dbReference type="InterPro" id="IPR042104">
    <property type="entry name" value="PKS_dehydratase_sf"/>
</dbReference>
<dbReference type="Gene3D" id="1.10.1200.10">
    <property type="entry name" value="ACP-like"/>
    <property type="match status" value="1"/>
</dbReference>
<comment type="pathway">
    <text evidence="1">Antibiotic biosynthesis.</text>
</comment>
<feature type="active site" description="Proton acceptor; for dehydratase activity" evidence="8">
    <location>
        <position position="931"/>
    </location>
</feature>
<keyword evidence="3" id="KW-0597">Phosphoprotein</keyword>
<dbReference type="PROSITE" id="PS52004">
    <property type="entry name" value="KS3_2"/>
    <property type="match status" value="2"/>
</dbReference>
<comment type="caution">
    <text evidence="12">The sequence shown here is derived from an EMBL/GenBank/DDBJ whole genome shotgun (WGS) entry which is preliminary data.</text>
</comment>
<dbReference type="InterPro" id="IPR014030">
    <property type="entry name" value="Ketoacyl_synth_N"/>
</dbReference>
<dbReference type="InterPro" id="IPR020841">
    <property type="entry name" value="PKS_Beta-ketoAc_synthase_dom"/>
</dbReference>
<dbReference type="CDD" id="cd08956">
    <property type="entry name" value="KR_3_FAS_SDR_x"/>
    <property type="match status" value="1"/>
</dbReference>
<dbReference type="PROSITE" id="PS00012">
    <property type="entry name" value="PHOSPHOPANTETHEINE"/>
    <property type="match status" value="1"/>
</dbReference>
<feature type="domain" description="PKS/mFAS DH" evidence="11">
    <location>
        <begin position="899"/>
        <end position="1175"/>
    </location>
</feature>
<dbReference type="Pfam" id="PF08659">
    <property type="entry name" value="KR"/>
    <property type="match status" value="1"/>
</dbReference>
<feature type="domain" description="Carrier" evidence="9">
    <location>
        <begin position="1651"/>
        <end position="1726"/>
    </location>
</feature>
<dbReference type="SUPFAM" id="SSF52151">
    <property type="entry name" value="FabD/lysophospholipase-like"/>
    <property type="match status" value="1"/>
</dbReference>
<feature type="domain" description="Ketosynthase family 3 (KS3)" evidence="10">
    <location>
        <begin position="4"/>
        <end position="428"/>
    </location>
</feature>
<dbReference type="InterPro" id="IPR016036">
    <property type="entry name" value="Malonyl_transacylase_ACP-bd"/>
</dbReference>
<keyword evidence="6" id="KW-0511">Multifunctional enzyme</keyword>
<evidence type="ECO:0000256" key="8">
    <source>
        <dbReference type="PROSITE-ProRule" id="PRU01363"/>
    </source>
</evidence>
<dbReference type="InterPro" id="IPR032821">
    <property type="entry name" value="PKS_assoc"/>
</dbReference>
<dbReference type="Gene3D" id="3.30.70.3290">
    <property type="match status" value="1"/>
</dbReference>
<dbReference type="PROSITE" id="PS52019">
    <property type="entry name" value="PKS_MFAS_DH"/>
    <property type="match status" value="1"/>
</dbReference>
<dbReference type="PROSITE" id="PS00606">
    <property type="entry name" value="KS3_1"/>
    <property type="match status" value="2"/>
</dbReference>
<dbReference type="InterPro" id="IPR020807">
    <property type="entry name" value="PKS_DH"/>
</dbReference>
<dbReference type="EMBL" id="JHDU01000112">
    <property type="protein sequence ID" value="KDR59385.1"/>
    <property type="molecule type" value="Genomic_DNA"/>
</dbReference>
<dbReference type="InterPro" id="IPR006162">
    <property type="entry name" value="Ppantetheine_attach_site"/>
</dbReference>
<dbReference type="InterPro" id="IPR036736">
    <property type="entry name" value="ACP-like_sf"/>
</dbReference>
<evidence type="ECO:0000256" key="5">
    <source>
        <dbReference type="ARBA" id="ARBA00023194"/>
    </source>
</evidence>
<dbReference type="InterPro" id="IPR018201">
    <property type="entry name" value="Ketoacyl_synth_AS"/>
</dbReference>
<evidence type="ECO:0000256" key="1">
    <source>
        <dbReference type="ARBA" id="ARBA00004792"/>
    </source>
</evidence>
<dbReference type="InterPro" id="IPR049900">
    <property type="entry name" value="PKS_mFAS_DH"/>
</dbReference>
<dbReference type="InterPro" id="IPR020806">
    <property type="entry name" value="PKS_PP-bd"/>
</dbReference>
<reference evidence="12 13" key="1">
    <citation type="submission" date="2014-03" db="EMBL/GenBank/DDBJ databases">
        <title>Genome Sequence of Streptomyces wadayamensis A23 strain, an endophytic actinobacteria from Citrus reticulata.</title>
        <authorList>
            <person name="de Oliveira L.G."/>
            <person name="Tormet G.D."/>
            <person name="Marcon J."/>
            <person name="Samborsky M."/>
            <person name="Araujo W.L."/>
            <person name="de Azevedo J.L."/>
        </authorList>
    </citation>
    <scope>NUCLEOTIDE SEQUENCE [LARGE SCALE GENOMIC DNA]</scope>
    <source>
        <strain evidence="12 13">A23</strain>
    </source>
</reference>
<evidence type="ECO:0000259" key="10">
    <source>
        <dbReference type="PROSITE" id="PS52004"/>
    </source>
</evidence>
<keyword evidence="7" id="KW-0012">Acyltransferase</keyword>
<dbReference type="Proteomes" id="UP000027443">
    <property type="component" value="Unassembled WGS sequence"/>
</dbReference>
<dbReference type="Gene3D" id="3.40.47.10">
    <property type="match status" value="2"/>
</dbReference>
<dbReference type="Pfam" id="PF14765">
    <property type="entry name" value="PS-DH"/>
    <property type="match status" value="1"/>
</dbReference>
<dbReference type="Pfam" id="PF21089">
    <property type="entry name" value="PKS_DH_N"/>
    <property type="match status" value="1"/>
</dbReference>
<evidence type="ECO:0000256" key="2">
    <source>
        <dbReference type="ARBA" id="ARBA00022450"/>
    </source>
</evidence>
<feature type="region of interest" description="C-terminal hotdog fold" evidence="8">
    <location>
        <begin position="1040"/>
        <end position="1175"/>
    </location>
</feature>
<gene>
    <name evidence="12" type="ORF">DC60_00925</name>
</gene>
<dbReference type="SMART" id="SM00822">
    <property type="entry name" value="PKS_KR"/>
    <property type="match status" value="1"/>
</dbReference>
<dbReference type="PANTHER" id="PTHR43775">
    <property type="entry name" value="FATTY ACID SYNTHASE"/>
    <property type="match status" value="1"/>
</dbReference>
<dbReference type="Gene3D" id="3.40.366.10">
    <property type="entry name" value="Malonyl-Coenzyme A Acyl Carrier Protein, domain 2"/>
    <property type="match status" value="1"/>
</dbReference>
<dbReference type="InterPro" id="IPR013968">
    <property type="entry name" value="PKS_KR"/>
</dbReference>
<feature type="region of interest" description="N-terminal hotdog fold" evidence="8">
    <location>
        <begin position="899"/>
        <end position="1023"/>
    </location>
</feature>
<evidence type="ECO:0000256" key="3">
    <source>
        <dbReference type="ARBA" id="ARBA00022553"/>
    </source>
</evidence>
<dbReference type="InterPro" id="IPR001227">
    <property type="entry name" value="Ac_transferase_dom_sf"/>
</dbReference>
<organism evidence="12 13">
    <name type="scientific">Streptomyces wadayamensis</name>
    <dbReference type="NCBI Taxonomy" id="141454"/>
    <lineage>
        <taxon>Bacteria</taxon>
        <taxon>Bacillati</taxon>
        <taxon>Actinomycetota</taxon>
        <taxon>Actinomycetes</taxon>
        <taxon>Kitasatosporales</taxon>
        <taxon>Streptomycetaceae</taxon>
        <taxon>Streptomyces</taxon>
    </lineage>
</organism>
<dbReference type="SMART" id="SM00827">
    <property type="entry name" value="PKS_AT"/>
    <property type="match status" value="1"/>
</dbReference>
<dbReference type="InterPro" id="IPR016035">
    <property type="entry name" value="Acyl_Trfase/lysoPLipase"/>
</dbReference>
<evidence type="ECO:0000313" key="13">
    <source>
        <dbReference type="Proteomes" id="UP000027443"/>
    </source>
</evidence>
<feature type="non-terminal residue" evidence="12">
    <location>
        <position position="1"/>
    </location>
</feature>
<dbReference type="InterPro" id="IPR049552">
    <property type="entry name" value="PKS_DH_N"/>
</dbReference>
<protein>
    <submittedName>
        <fullName evidence="12">Beta-ketoacyl synthase</fullName>
    </submittedName>
</protein>
<accession>A0ABR4S1N7</accession>
<evidence type="ECO:0000256" key="6">
    <source>
        <dbReference type="ARBA" id="ARBA00023268"/>
    </source>
</evidence>
<dbReference type="Pfam" id="PF00109">
    <property type="entry name" value="ketoacyl-synt"/>
    <property type="match status" value="2"/>
</dbReference>
<evidence type="ECO:0000259" key="9">
    <source>
        <dbReference type="PROSITE" id="PS50075"/>
    </source>
</evidence>
<name>A0ABR4S1N7_9ACTN</name>
<keyword evidence="4" id="KW-0808">Transferase</keyword>
<dbReference type="Gene3D" id="3.40.50.720">
    <property type="entry name" value="NAD(P)-binding Rossmann-like Domain"/>
    <property type="match status" value="1"/>
</dbReference>
<dbReference type="InterPro" id="IPR009081">
    <property type="entry name" value="PP-bd_ACP"/>
</dbReference>
<keyword evidence="13" id="KW-1185">Reference proteome</keyword>
<dbReference type="Gene3D" id="3.10.129.110">
    <property type="entry name" value="Polyketide synthase dehydratase"/>
    <property type="match status" value="1"/>
</dbReference>
<dbReference type="SMART" id="SM00826">
    <property type="entry name" value="PKS_DH"/>
    <property type="match status" value="1"/>
</dbReference>
<dbReference type="InterPro" id="IPR014031">
    <property type="entry name" value="Ketoacyl_synth_C"/>
</dbReference>
<feature type="non-terminal residue" evidence="12">
    <location>
        <position position="1972"/>
    </location>
</feature>
<dbReference type="SUPFAM" id="SSF47336">
    <property type="entry name" value="ACP-like"/>
    <property type="match status" value="1"/>
</dbReference>
<dbReference type="CDD" id="cd00833">
    <property type="entry name" value="PKS"/>
    <property type="match status" value="2"/>
</dbReference>
<evidence type="ECO:0000256" key="4">
    <source>
        <dbReference type="ARBA" id="ARBA00022679"/>
    </source>
</evidence>
<dbReference type="Pfam" id="PF00698">
    <property type="entry name" value="Acyl_transf_1"/>
    <property type="match status" value="1"/>
</dbReference>
<evidence type="ECO:0000313" key="12">
    <source>
        <dbReference type="EMBL" id="KDR59385.1"/>
    </source>
</evidence>
<dbReference type="PANTHER" id="PTHR43775:SF51">
    <property type="entry name" value="INACTIVE PHENOLPHTHIOCEROL SYNTHESIS POLYKETIDE SYNTHASE TYPE I PKS1-RELATED"/>
    <property type="match status" value="1"/>
</dbReference>
<dbReference type="InterPro" id="IPR036291">
    <property type="entry name" value="NAD(P)-bd_dom_sf"/>
</dbReference>
<feature type="domain" description="Ketosynthase family 3 (KS3)" evidence="10">
    <location>
        <begin position="1746"/>
        <end position="1972"/>
    </location>
</feature>
<dbReference type="Pfam" id="PF00550">
    <property type="entry name" value="PP-binding"/>
    <property type="match status" value="1"/>
</dbReference>
<sequence length="1972" mass="205179">SVAEDPIVIVGMACRYPGGVSSPEDLWRVVSEGVDTVSDFPSDRGWDVDALYNPDRAVPGTSYTRSGGFLHDAPEFDPEFFGMSPREAVSTDAQQRLLLETTWEAIERSGIDPVSLRGSQTGVFAGVMYHDYANLMASPEYEGYQGSGSAGSVASGRVSYTFGFEGPAVTVDTACSSSLVALHWAAQALRSGECSLAVAGGVTVMSTPTTFVEFSRQGGLSADGRCRSFADSADGVGWSEGVGMVVLERLSDARRNGHRVLAVVRGSAVNQDGASNGLTAPNGPSQQRVIRQALASGGLSAGDVDVVEAHGTGTTLGDPIEAQALLATYGQEREEGRPLWLGSVKSNLGHTQAAAGVAGVIKMVMAMRHGRLPRTLHVDAPSSHVDWSAGAVELLTGERVWPGEERLRRAGVSSFGISGTNAHVILEQPEPVAEPETGGDGIAALAPGIVPWVLSGRTEEALRAQAARLLAQVEGHPGLRPVDLALSLATQRSLFDHRAVVLTDDRETAVRGLAAVCVGEPDPAVVLGAVEPGRTAFLFSGQGSQRLGMGRGLYERFPVFAETFDAVCAGLDAHLDRPLREVVWGDDASVLDGTAYAQAGLFAVEVALFRLVESWGVRPEFVAGHSIGEVAAAHVAGVFSLADACVLVAARGRLMQALPVGGAMVAVEASEAEVLPRLESVEGVSVAAVNGPSSVVVSGAEEAVEAAAEVFREQGRRVSRLRVSHAFHSPLMEPMLDAFHEVLRDLSFAEPRLPVVSNVSGRIAEPGELTAPDYWVRHVREAVRFDDGVRALVEEGVTRFVELGPDGVLSGMARVSAGEDAVLVPLLRKEREEVAVALSALAELHVRGVSAGWGAVLDGTGGRAVDLPTYAFQHEHYWPTGTTTGTGDIRLAGLGAAGHPLLGAAVELAGADGLILTGRLSTRSHPWLADHVVQGTVLVPGTALLEMAVRAADEAGCGSVEELTLSAPLVLPERGAVRVQVGVGEPDESGRRTVAIHSRDDGDERQPWSLHAQGVLAPEAIDADPAAEGFDASVWPPRDAVPVDVTDCYESLAEAGLRYGPVFQGLRAAWRRDDEVFAEVALPDGVDATAFGLHPALFDAALHASFAFGGDDAPGGVPFVWENATLHASGASVLRTRLTRTGDDTLAVHVADPTGAPVASVGSLTVRAAAGARAADTAEPLYRVEWVPARGTRATPAAGSVALLGEGFADLAGDGAAVHADLQELAAAEAVPETVVVAVPPAPDTEGVVGSAHASAAWALALVKEWLAQERFAGSRLVFITRGGHVTEPASTLTSAPVSGLVRSVALEHPGRFGLLHLPAGTDAGRLFAALAVDEPETAVLNGEVCVPRLVRTTPGAGEEETAQSSAGLGSGTVLLTGGTGGLGRIVARHLVVERGVRDLLLVSRSGAAAEGVDAFTAELTGLGARVSVAACDLADRTALDALLAGVPADRPVRAVVHAAGVLDDGMADSLTAERVAAVLRPKVDAAWNLHEATRGLDLEAFVVFSSVAGTFGSAGQGAYAAGNVFLDALVEYRRALGLPGVSLVWGPWAQDAGMTRGLSETDRRRIARSGLPPVEAEQGTALFDAALASGEPVVLPVRLDLAALRGEEDVPALFRGLVRRRGRRAAAGGSVAAAGLVQRLGASGGDERREVLLDLVRGQVAVVLGHAGVQSVDPGRAFQDLGFDSLTAVELRNRLGKSTGLRLPATVVFDYPTVNALVGYLLEELFGGVEPAEVVPVSALPSVAEDPIVIVGMACRYPGGVSSPEDLWTVVSEGVDTVSEFPVNRGWDVDALYNPDRDASGTTYTKAGGFLHDAGAFDSEFFGMSPREAVATDSQQRLLLETTWEAIERSGIDPASLRGSQTGVFAGVMYNDYGNMLADERYEGFRSNGSAPSIASGRVSYTFGFEGPAVTVDTACSSSLVALHWAAQALRSGECSLAVAGGVTVMSTPTTFVEFSRQGGLSADGRCRSFA</sequence>
<dbReference type="PROSITE" id="PS50075">
    <property type="entry name" value="CARRIER"/>
    <property type="match status" value="1"/>
</dbReference>
<evidence type="ECO:0000256" key="7">
    <source>
        <dbReference type="ARBA" id="ARBA00023315"/>
    </source>
</evidence>
<dbReference type="SMART" id="SM00823">
    <property type="entry name" value="PKS_PP"/>
    <property type="match status" value="1"/>
</dbReference>
<dbReference type="InterPro" id="IPR014043">
    <property type="entry name" value="Acyl_transferase_dom"/>
</dbReference>
<evidence type="ECO:0000259" key="11">
    <source>
        <dbReference type="PROSITE" id="PS52019"/>
    </source>
</evidence>
<keyword evidence="5" id="KW-0045">Antibiotic biosynthesis</keyword>
<feature type="active site" description="Proton donor; for dehydratase activity" evidence="8">
    <location>
        <position position="1099"/>
    </location>
</feature>
<dbReference type="InterPro" id="IPR016039">
    <property type="entry name" value="Thiolase-like"/>
</dbReference>